<dbReference type="PANTHER" id="PTHR45436:SF14">
    <property type="entry name" value="SENSOR PROTEIN QSEC"/>
    <property type="match status" value="1"/>
</dbReference>
<dbReference type="RefSeq" id="WP_109202328.1">
    <property type="nucleotide sequence ID" value="NZ_QEWS01000015.1"/>
</dbReference>
<dbReference type="Pfam" id="PF08521">
    <property type="entry name" value="2CSK_N"/>
    <property type="match status" value="1"/>
</dbReference>
<dbReference type="EMBL" id="QEWW01000012">
    <property type="protein sequence ID" value="PWD83438.1"/>
    <property type="molecule type" value="Genomic_DNA"/>
</dbReference>
<dbReference type="InterPro" id="IPR036097">
    <property type="entry name" value="HisK_dim/P_sf"/>
</dbReference>
<dbReference type="PROSITE" id="PS50109">
    <property type="entry name" value="HIS_KIN"/>
    <property type="match status" value="1"/>
</dbReference>
<dbReference type="PANTHER" id="PTHR45436">
    <property type="entry name" value="SENSOR HISTIDINE KINASE YKOH"/>
    <property type="match status" value="1"/>
</dbReference>
<evidence type="ECO:0000313" key="17">
    <source>
        <dbReference type="EMBL" id="PWD89663.1"/>
    </source>
</evidence>
<dbReference type="GO" id="GO:0000155">
    <property type="term" value="F:phosphorelay sensor kinase activity"/>
    <property type="evidence" value="ECO:0007669"/>
    <property type="project" value="InterPro"/>
</dbReference>
<evidence type="ECO:0000259" key="15">
    <source>
        <dbReference type="PROSITE" id="PS50885"/>
    </source>
</evidence>
<dbReference type="EC" id="2.7.13.3" evidence="3"/>
<keyword evidence="19" id="KW-1185">Reference proteome</keyword>
<reference evidence="18 19" key="2">
    <citation type="submission" date="2018-05" db="EMBL/GenBank/DDBJ databases">
        <title>Ignatzschineria dubaiensis sp. nov., isolated from necrotic foot tissues of dromedaries (Camelus dromedarius) and associated maggots in Dubai, United Arab Emirates.</title>
        <authorList>
            <person name="Tsang C.C."/>
            <person name="Tang J.Y.M."/>
            <person name="Fong J.Y.H."/>
            <person name="Kinne J."/>
            <person name="Lee H.H."/>
            <person name="Joseph M."/>
            <person name="Jose S."/>
            <person name="Schuster R.K."/>
            <person name="Tang Y."/>
            <person name="Sivakumar S."/>
            <person name="Chen J.H.K."/>
            <person name="Teng J.L.L."/>
            <person name="Lau S.K.P."/>
            <person name="Wernery U."/>
            <person name="Woo P.C.Y."/>
        </authorList>
    </citation>
    <scope>NUCLEOTIDE SEQUENCE [LARGE SCALE GENOMIC DNA]</scope>
    <source>
        <strain evidence="18">UAE-HKU57</strain>
        <strain evidence="19">UAE-HKU58</strain>
    </source>
</reference>
<keyword evidence="6 13" id="KW-0812">Transmembrane</keyword>
<comment type="caution">
    <text evidence="16">The sequence shown here is derived from an EMBL/GenBank/DDBJ whole genome shotgun (WGS) entry which is preliminary data.</text>
</comment>
<dbReference type="EMBL" id="QEWV01000014">
    <property type="protein sequence ID" value="PWD89663.1"/>
    <property type="molecule type" value="Genomic_DNA"/>
</dbReference>
<comment type="catalytic activity">
    <reaction evidence="1">
        <text>ATP + protein L-histidine = ADP + protein N-phospho-L-histidine.</text>
        <dbReference type="EC" id="2.7.13.3"/>
    </reaction>
</comment>
<feature type="domain" description="HAMP" evidence="15">
    <location>
        <begin position="192"/>
        <end position="244"/>
    </location>
</feature>
<dbReference type="InterPro" id="IPR003661">
    <property type="entry name" value="HisK_dim/P_dom"/>
</dbReference>
<dbReference type="SUPFAM" id="SSF47384">
    <property type="entry name" value="Homodimeric domain of signal transducing histidine kinase"/>
    <property type="match status" value="1"/>
</dbReference>
<reference evidence="16" key="1">
    <citation type="journal article" date="2018" name="Genome Announc.">
        <title>Ignatzschineria cameli sp. nov., isolated from necrotic foot tissue of dromedaries (Camelus dromedarius) and associated maggots (Wohlfahrtia species) in Dubai.</title>
        <authorList>
            <person name="Tsang C.C."/>
            <person name="Tang J.Y."/>
            <person name="Fong J.Y."/>
            <person name="Kinne J."/>
            <person name="Lee H.H."/>
            <person name="Joseph M."/>
            <person name="Jose S."/>
            <person name="Schuster R.K."/>
            <person name="Tang Y."/>
            <person name="Sivakumar S."/>
            <person name="Chen J.H."/>
            <person name="Teng J.L."/>
            <person name="Lau S.K."/>
            <person name="Wernery U."/>
            <person name="Woo P.C."/>
        </authorList>
    </citation>
    <scope>NUCLEOTIDE SEQUENCE</scope>
    <source>
        <strain evidence="16">UAE-HKU57</strain>
        <strain evidence="17">UAE-HKU58</strain>
    </source>
</reference>
<dbReference type="Proteomes" id="UP000245217">
    <property type="component" value="Unassembled WGS sequence"/>
</dbReference>
<evidence type="ECO:0000256" key="6">
    <source>
        <dbReference type="ARBA" id="ARBA00022692"/>
    </source>
</evidence>
<evidence type="ECO:0000256" key="5">
    <source>
        <dbReference type="ARBA" id="ARBA00022679"/>
    </source>
</evidence>
<evidence type="ECO:0000256" key="9">
    <source>
        <dbReference type="ARBA" id="ARBA00022840"/>
    </source>
</evidence>
<evidence type="ECO:0000256" key="3">
    <source>
        <dbReference type="ARBA" id="ARBA00012438"/>
    </source>
</evidence>
<feature type="domain" description="Histidine kinase" evidence="14">
    <location>
        <begin position="252"/>
        <end position="477"/>
    </location>
</feature>
<evidence type="ECO:0000256" key="13">
    <source>
        <dbReference type="SAM" id="Phobius"/>
    </source>
</evidence>
<feature type="transmembrane region" description="Helical" evidence="13">
    <location>
        <begin position="172"/>
        <end position="195"/>
    </location>
</feature>
<dbReference type="PROSITE" id="PS50885">
    <property type="entry name" value="HAMP"/>
    <property type="match status" value="1"/>
</dbReference>
<dbReference type="Proteomes" id="UP000245059">
    <property type="component" value="Unassembled WGS sequence"/>
</dbReference>
<dbReference type="GO" id="GO:0005524">
    <property type="term" value="F:ATP binding"/>
    <property type="evidence" value="ECO:0007669"/>
    <property type="project" value="UniProtKB-KW"/>
</dbReference>
<dbReference type="CDD" id="cd00082">
    <property type="entry name" value="HisKA"/>
    <property type="match status" value="1"/>
</dbReference>
<evidence type="ECO:0000313" key="19">
    <source>
        <dbReference type="Proteomes" id="UP000245217"/>
    </source>
</evidence>
<keyword evidence="4" id="KW-0597">Phosphoprotein</keyword>
<evidence type="ECO:0000256" key="4">
    <source>
        <dbReference type="ARBA" id="ARBA00022553"/>
    </source>
</evidence>
<dbReference type="GO" id="GO:0005886">
    <property type="term" value="C:plasma membrane"/>
    <property type="evidence" value="ECO:0007669"/>
    <property type="project" value="TreeGrafter"/>
</dbReference>
<keyword evidence="5" id="KW-0808">Transferase</keyword>
<dbReference type="InterPro" id="IPR050428">
    <property type="entry name" value="TCS_sensor_his_kinase"/>
</dbReference>
<gene>
    <name evidence="16" type="ORF">DC077_09800</name>
    <name evidence="17" type="ORF">DC078_09670</name>
</gene>
<dbReference type="InterPro" id="IPR003594">
    <property type="entry name" value="HATPase_dom"/>
</dbReference>
<dbReference type="Gene3D" id="3.30.565.10">
    <property type="entry name" value="Histidine kinase-like ATPase, C-terminal domain"/>
    <property type="match status" value="1"/>
</dbReference>
<evidence type="ECO:0000256" key="2">
    <source>
        <dbReference type="ARBA" id="ARBA00004141"/>
    </source>
</evidence>
<organism evidence="16 18">
    <name type="scientific">Ignatzschineria cameli</name>
    <dbReference type="NCBI Taxonomy" id="2182793"/>
    <lineage>
        <taxon>Bacteria</taxon>
        <taxon>Pseudomonadati</taxon>
        <taxon>Pseudomonadota</taxon>
        <taxon>Gammaproteobacteria</taxon>
        <taxon>Cardiobacteriales</taxon>
        <taxon>Ignatzschineriaceae</taxon>
        <taxon>Ignatzschineria</taxon>
    </lineage>
</organism>
<keyword evidence="11" id="KW-0902">Two-component regulatory system</keyword>
<dbReference type="OrthoDB" id="9804645at2"/>
<dbReference type="Pfam" id="PF00512">
    <property type="entry name" value="HisKA"/>
    <property type="match status" value="1"/>
</dbReference>
<dbReference type="InterPro" id="IPR013727">
    <property type="entry name" value="2CSK_N"/>
</dbReference>
<keyword evidence="9" id="KW-0067">ATP-binding</keyword>
<dbReference type="SMART" id="SM00388">
    <property type="entry name" value="HisKA"/>
    <property type="match status" value="1"/>
</dbReference>
<evidence type="ECO:0000313" key="18">
    <source>
        <dbReference type="Proteomes" id="UP000245059"/>
    </source>
</evidence>
<dbReference type="InterPro" id="IPR005467">
    <property type="entry name" value="His_kinase_dom"/>
</dbReference>
<dbReference type="PRINTS" id="PR00344">
    <property type="entry name" value="BCTRLSENSOR"/>
</dbReference>
<dbReference type="InterPro" id="IPR003660">
    <property type="entry name" value="HAMP_dom"/>
</dbReference>
<dbReference type="SUPFAM" id="SSF55874">
    <property type="entry name" value="ATPase domain of HSP90 chaperone/DNA topoisomerase II/histidine kinase"/>
    <property type="match status" value="1"/>
</dbReference>
<dbReference type="Pfam" id="PF02518">
    <property type="entry name" value="HATPase_c"/>
    <property type="match status" value="1"/>
</dbReference>
<dbReference type="InterPro" id="IPR004358">
    <property type="entry name" value="Sig_transdc_His_kin-like_C"/>
</dbReference>
<evidence type="ECO:0000256" key="10">
    <source>
        <dbReference type="ARBA" id="ARBA00022989"/>
    </source>
</evidence>
<keyword evidence="7" id="KW-0547">Nucleotide-binding</keyword>
<dbReference type="SMART" id="SM00387">
    <property type="entry name" value="HATPase_c"/>
    <property type="match status" value="1"/>
</dbReference>
<evidence type="ECO:0000256" key="7">
    <source>
        <dbReference type="ARBA" id="ARBA00022741"/>
    </source>
</evidence>
<evidence type="ECO:0000259" key="14">
    <source>
        <dbReference type="PROSITE" id="PS50109"/>
    </source>
</evidence>
<dbReference type="InterPro" id="IPR036890">
    <property type="entry name" value="HATPase_C_sf"/>
</dbReference>
<keyword evidence="10 13" id="KW-1133">Transmembrane helix</keyword>
<comment type="subcellular location">
    <subcellularLocation>
        <location evidence="2">Membrane</location>
        <topology evidence="2">Multi-pass membrane protein</topology>
    </subcellularLocation>
</comment>
<evidence type="ECO:0000256" key="11">
    <source>
        <dbReference type="ARBA" id="ARBA00023012"/>
    </source>
</evidence>
<name>A0A2U2AKH4_9GAMM</name>
<evidence type="ECO:0000256" key="8">
    <source>
        <dbReference type="ARBA" id="ARBA00022777"/>
    </source>
</evidence>
<keyword evidence="8" id="KW-0418">Kinase</keyword>
<proteinExistence type="predicted"/>
<feature type="transmembrane region" description="Helical" evidence="13">
    <location>
        <begin position="21"/>
        <end position="46"/>
    </location>
</feature>
<dbReference type="AlphaFoldDB" id="A0A2U2AKH4"/>
<evidence type="ECO:0000256" key="1">
    <source>
        <dbReference type="ARBA" id="ARBA00000085"/>
    </source>
</evidence>
<evidence type="ECO:0000313" key="16">
    <source>
        <dbReference type="EMBL" id="PWD83438.1"/>
    </source>
</evidence>
<accession>A0A2U2AKH4</accession>
<sequence length="478" mass="54252">MRRLKNLQQWWQMRRKAPKGLYSLRATLMISIVASTLLVSGVSLSITTYLSWDQTKEVLDEALKRSAQTLAQLAYRENLGGRPVKGHMDLEDNEFYFQIINQGVVIAKSSSAPNRPFITHDRRSYRGFNTIKIKGKEWRVFLLKPRHANFEVQVAHAVEMRYQFLEKLATQLLLAGGIILLISLLVNGLFIYFGLKPLTTVSQQIQRISSKSLTPIATRSRSKEIVAIEDSLNMLLTNLETARRHERQFTADASHELRTPLSAIQMKLQLLRRLRPELVADLEPLQHDISRATNLIEHLMLLARLDPLSPDENGALNRALLKQKVLLTHLFSDLAESFREEALRRGISISYYGQATSIYANYDLLYIAVKNLINNALKYSPRGSNIVVSSEVIKERSDLNREVIVLKVEDNGPGVEPEELARLGQRFYRVLGSDEIGSGLGLSIVKKIVELHRGEMILRSKPDIEGLQVLLLFPLDQA</sequence>
<protein>
    <recommendedName>
        <fullName evidence="3">histidine kinase</fullName>
        <ecNumber evidence="3">2.7.13.3</ecNumber>
    </recommendedName>
</protein>
<keyword evidence="12 13" id="KW-0472">Membrane</keyword>
<evidence type="ECO:0000256" key="12">
    <source>
        <dbReference type="ARBA" id="ARBA00023136"/>
    </source>
</evidence>
<dbReference type="Gene3D" id="1.10.287.130">
    <property type="match status" value="1"/>
</dbReference>